<dbReference type="InterPro" id="IPR011032">
    <property type="entry name" value="GroES-like_sf"/>
</dbReference>
<organism evidence="4 5">
    <name type="scientific">Pseudoalteromonas lipolytica</name>
    <dbReference type="NCBI Taxonomy" id="570156"/>
    <lineage>
        <taxon>Bacteria</taxon>
        <taxon>Pseudomonadati</taxon>
        <taxon>Pseudomonadota</taxon>
        <taxon>Gammaproteobacteria</taxon>
        <taxon>Alteromonadales</taxon>
        <taxon>Pseudoalteromonadaceae</taxon>
        <taxon>Pseudoalteromonas</taxon>
    </lineage>
</organism>
<keyword evidence="1" id="KW-0560">Oxidoreductase</keyword>
<dbReference type="Gene3D" id="3.40.50.720">
    <property type="entry name" value="NAD(P)-binding Rossmann-like Domain"/>
    <property type="match status" value="1"/>
</dbReference>
<feature type="domain" description="Alcohol dehydrogenase-like N-terminal" evidence="3">
    <location>
        <begin position="26"/>
        <end position="139"/>
    </location>
</feature>
<dbReference type="PATRIC" id="fig|570156.3.peg.1508"/>
<evidence type="ECO:0000256" key="1">
    <source>
        <dbReference type="ARBA" id="ARBA00023002"/>
    </source>
</evidence>
<dbReference type="OrthoDB" id="9773078at2"/>
<dbReference type="PANTHER" id="PTHR43189:SF1">
    <property type="entry name" value="ZINC-TYPE ALCOHOL DEHYDROGENASE-LIKE PROTEIN C1198.01"/>
    <property type="match status" value="1"/>
</dbReference>
<protein>
    <submittedName>
        <fullName evidence="4">Alcohol dehydrogenase</fullName>
    </submittedName>
</protein>
<name>A0A0P7DM35_9GAMM</name>
<dbReference type="Proteomes" id="UP000050378">
    <property type="component" value="Unassembled WGS sequence"/>
</dbReference>
<sequence>MSQMNSVAMQNGKLHVKQIDIPTPGTGQVLVKSLACGICGSDIHITRHTSDVFDIYKNLGIMAKEAGNDQEVLLGHEYAAEIVSYGPNTKGELAKGTRVTSVPILLSAGGAGVGVTPGLYGAYSEYFIVDEALLLPIPDAVPSEAAAITEPLAVGLHAVNRAQMNNDDVAIVVGCGPIGLAAIAALKLQGIKHIVASDPQESKKQIALEFGATEYVNPMEDDEVAKATALAGNNKVVIFECAGVSRLLNDYILRAPAKAKIIVTGVHTAPLNVNFAYATVKELDLIFSYYYQPEEFAQSLENIASGKIAWQKMRTGKVGIDGVQGAFDTLFKPNDHIKIIIEPWRTGELEKVTG</sequence>
<dbReference type="InterPro" id="IPR013149">
    <property type="entry name" value="ADH-like_C"/>
</dbReference>
<dbReference type="EMBL" id="LJTC01000013">
    <property type="protein sequence ID" value="KPM81827.1"/>
    <property type="molecule type" value="Genomic_DNA"/>
</dbReference>
<evidence type="ECO:0000313" key="5">
    <source>
        <dbReference type="Proteomes" id="UP000050378"/>
    </source>
</evidence>
<dbReference type="SUPFAM" id="SSF50129">
    <property type="entry name" value="GroES-like"/>
    <property type="match status" value="1"/>
</dbReference>
<comment type="caution">
    <text evidence="4">The sequence shown here is derived from an EMBL/GenBank/DDBJ whole genome shotgun (WGS) entry which is preliminary data.</text>
</comment>
<reference evidence="4 5" key="1">
    <citation type="submission" date="2015-09" db="EMBL/GenBank/DDBJ databases">
        <title>Draft Genome Sequence of Pseudoalteromonas lipolytica UCD-48B.</title>
        <authorList>
            <person name="Krusor M."/>
            <person name="Coil D.A."/>
            <person name="Lang J.M."/>
            <person name="Eisen J.A."/>
            <person name="Alexiev A."/>
        </authorList>
    </citation>
    <scope>NUCLEOTIDE SEQUENCE [LARGE SCALE GENOMIC DNA]</scope>
    <source>
        <strain evidence="4 5">UCD-48B</strain>
    </source>
</reference>
<dbReference type="InterPro" id="IPR036291">
    <property type="entry name" value="NAD(P)-bd_dom_sf"/>
</dbReference>
<evidence type="ECO:0000259" key="2">
    <source>
        <dbReference type="Pfam" id="PF00107"/>
    </source>
</evidence>
<evidence type="ECO:0000313" key="4">
    <source>
        <dbReference type="EMBL" id="KPM81827.1"/>
    </source>
</evidence>
<dbReference type="Gene3D" id="3.90.180.10">
    <property type="entry name" value="Medium-chain alcohol dehydrogenases, catalytic domain"/>
    <property type="match status" value="1"/>
</dbReference>
<proteinExistence type="predicted"/>
<dbReference type="InterPro" id="IPR013154">
    <property type="entry name" value="ADH-like_N"/>
</dbReference>
<dbReference type="AlphaFoldDB" id="A0A0P7DM35"/>
<dbReference type="STRING" id="570156.AOG27_17930"/>
<dbReference type="Pfam" id="PF00107">
    <property type="entry name" value="ADH_zinc_N"/>
    <property type="match status" value="1"/>
</dbReference>
<dbReference type="CDD" id="cd08262">
    <property type="entry name" value="Zn_ADH8"/>
    <property type="match status" value="1"/>
</dbReference>
<evidence type="ECO:0000259" key="3">
    <source>
        <dbReference type="Pfam" id="PF08240"/>
    </source>
</evidence>
<dbReference type="RefSeq" id="WP_054554367.1">
    <property type="nucleotide sequence ID" value="NZ_LJTC01000013.1"/>
</dbReference>
<gene>
    <name evidence="4" type="ORF">AOG27_17930</name>
</gene>
<dbReference type="GO" id="GO:0016491">
    <property type="term" value="F:oxidoreductase activity"/>
    <property type="evidence" value="ECO:0007669"/>
    <property type="project" value="UniProtKB-KW"/>
</dbReference>
<dbReference type="SUPFAM" id="SSF51735">
    <property type="entry name" value="NAD(P)-binding Rossmann-fold domains"/>
    <property type="match status" value="1"/>
</dbReference>
<dbReference type="PANTHER" id="PTHR43189">
    <property type="entry name" value="ZINC-TYPE ALCOHOL DEHYDROGENASE-LIKE PROTEIN C1198.01-RELATED"/>
    <property type="match status" value="1"/>
</dbReference>
<dbReference type="Pfam" id="PF08240">
    <property type="entry name" value="ADH_N"/>
    <property type="match status" value="1"/>
</dbReference>
<accession>A0A0P7DM35</accession>
<feature type="domain" description="Alcohol dehydrogenase-like C-terminal" evidence="2">
    <location>
        <begin position="177"/>
        <end position="304"/>
    </location>
</feature>